<gene>
    <name evidence="1" type="ORF">NCTC11166_02612</name>
</gene>
<evidence type="ECO:0000313" key="1">
    <source>
        <dbReference type="EMBL" id="SPU55217.1"/>
    </source>
</evidence>
<accession>A0A2X1BER4</accession>
<dbReference type="EMBL" id="UAQP01000014">
    <property type="protein sequence ID" value="SPU55217.1"/>
    <property type="molecule type" value="Genomic_DNA"/>
</dbReference>
<reference evidence="1 2" key="1">
    <citation type="submission" date="2018-06" db="EMBL/GenBank/DDBJ databases">
        <authorList>
            <consortium name="Pathogen Informatics"/>
            <person name="Doyle S."/>
        </authorList>
    </citation>
    <scope>NUCLEOTIDE SEQUENCE [LARGE SCALE GENOMIC DNA]</scope>
    <source>
        <strain evidence="1 2">NCTC11166</strain>
    </source>
</reference>
<dbReference type="Proteomes" id="UP000251186">
    <property type="component" value="Unassembled WGS sequence"/>
</dbReference>
<name>A0A2X1BER4_BREVE</name>
<sequence length="43" mass="4692">MVAWREARAGSGWFYVSGDNYHFGSAADATAFRQWLAGAPAQN</sequence>
<evidence type="ECO:0000313" key="2">
    <source>
        <dbReference type="Proteomes" id="UP000251186"/>
    </source>
</evidence>
<dbReference type="AlphaFoldDB" id="A0A2X1BER4"/>
<protein>
    <submittedName>
        <fullName evidence="1">Uncharacterized protein</fullName>
    </submittedName>
</protein>
<proteinExistence type="predicted"/>
<organism evidence="1 2">
    <name type="scientific">Brevundimonas vesicularis</name>
    <name type="common">Pseudomonas vesicularis</name>
    <dbReference type="NCBI Taxonomy" id="41276"/>
    <lineage>
        <taxon>Bacteria</taxon>
        <taxon>Pseudomonadati</taxon>
        <taxon>Pseudomonadota</taxon>
        <taxon>Alphaproteobacteria</taxon>
        <taxon>Caulobacterales</taxon>
        <taxon>Caulobacteraceae</taxon>
        <taxon>Brevundimonas</taxon>
    </lineage>
</organism>